<proteinExistence type="predicted"/>
<sequence>MPVVIRSRVRAPIALYDAVHAEVLRRSSGTVEGLVAHIGVPTEEGFEVIEVWESAKAFEYYTETLIGPVVATLSAGHTGPPPETTTEQEQVRGLLIPGASIVI</sequence>
<protein>
    <recommendedName>
        <fullName evidence="3">ABM domain-containing protein</fullName>
    </recommendedName>
</protein>
<evidence type="ECO:0008006" key="3">
    <source>
        <dbReference type="Google" id="ProtNLM"/>
    </source>
</evidence>
<evidence type="ECO:0000313" key="2">
    <source>
        <dbReference type="Proteomes" id="UP001501598"/>
    </source>
</evidence>
<organism evidence="1 2">
    <name type="scientific">Pseudonocardia xishanensis</name>
    <dbReference type="NCBI Taxonomy" id="630995"/>
    <lineage>
        <taxon>Bacteria</taxon>
        <taxon>Bacillati</taxon>
        <taxon>Actinomycetota</taxon>
        <taxon>Actinomycetes</taxon>
        <taxon>Pseudonocardiales</taxon>
        <taxon>Pseudonocardiaceae</taxon>
        <taxon>Pseudonocardia</taxon>
    </lineage>
</organism>
<dbReference type="Proteomes" id="UP001501598">
    <property type="component" value="Unassembled WGS sequence"/>
</dbReference>
<name>A0ABP8RSP0_9PSEU</name>
<keyword evidence="2" id="KW-1185">Reference proteome</keyword>
<evidence type="ECO:0000313" key="1">
    <source>
        <dbReference type="EMBL" id="GAA4547614.1"/>
    </source>
</evidence>
<comment type="caution">
    <text evidence="1">The sequence shown here is derived from an EMBL/GenBank/DDBJ whole genome shotgun (WGS) entry which is preliminary data.</text>
</comment>
<reference evidence="2" key="1">
    <citation type="journal article" date="2019" name="Int. J. Syst. Evol. Microbiol.">
        <title>The Global Catalogue of Microorganisms (GCM) 10K type strain sequencing project: providing services to taxonomists for standard genome sequencing and annotation.</title>
        <authorList>
            <consortium name="The Broad Institute Genomics Platform"/>
            <consortium name="The Broad Institute Genome Sequencing Center for Infectious Disease"/>
            <person name="Wu L."/>
            <person name="Ma J."/>
        </authorList>
    </citation>
    <scope>NUCLEOTIDE SEQUENCE [LARGE SCALE GENOMIC DNA]</scope>
    <source>
        <strain evidence="2">JCM 17906</strain>
    </source>
</reference>
<dbReference type="RefSeq" id="WP_345418398.1">
    <property type="nucleotide sequence ID" value="NZ_BAABGT010000038.1"/>
</dbReference>
<accession>A0ABP8RSP0</accession>
<dbReference type="EMBL" id="BAABGT010000038">
    <property type="protein sequence ID" value="GAA4547614.1"/>
    <property type="molecule type" value="Genomic_DNA"/>
</dbReference>
<gene>
    <name evidence="1" type="ORF">GCM10023175_32210</name>
</gene>